<evidence type="ECO:0000313" key="2">
    <source>
        <dbReference type="EMBL" id="KXJ89666.1"/>
    </source>
</evidence>
<reference evidence="3" key="1">
    <citation type="submission" date="2016-02" db="EMBL/GenBank/DDBJ databases">
        <title>Draft genome sequence of Microdochium bolleyi, a fungal endophyte of beachgrass.</title>
        <authorList>
            <consortium name="DOE Joint Genome Institute"/>
            <person name="David A.S."/>
            <person name="May G."/>
            <person name="Haridas S."/>
            <person name="Lim J."/>
            <person name="Wang M."/>
            <person name="Labutti K."/>
            <person name="Lipzen A."/>
            <person name="Barry K."/>
            <person name="Grigoriev I.V."/>
        </authorList>
    </citation>
    <scope>NUCLEOTIDE SEQUENCE [LARGE SCALE GENOMIC DNA]</scope>
    <source>
        <strain evidence="3">J235TASD1</strain>
    </source>
</reference>
<evidence type="ECO:0000256" key="1">
    <source>
        <dbReference type="SAM" id="MobiDB-lite"/>
    </source>
</evidence>
<proteinExistence type="predicted"/>
<accession>A0A136IY42</accession>
<dbReference type="InParanoid" id="A0A136IY42"/>
<feature type="region of interest" description="Disordered" evidence="1">
    <location>
        <begin position="1"/>
        <end position="21"/>
    </location>
</feature>
<dbReference type="AlphaFoldDB" id="A0A136IY42"/>
<name>A0A136IY42_9PEZI</name>
<sequence length="181" mass="19269">MDFPDVAEQTDPTGRDAESQDWISPLTLPQEVHNMGWMSVCVRSLDGGGDLGHADGADRPGGAAPPGKMGCRTWLSWGRGHRLHSTCPRVVCGGSSCTTTPCLGLLSRCQLRLLGRMIQGGSSLAGRSFVVGALPRSYHKQHVMLAMLAMLQRQRPSCSCLLFTSAAPRADAAIPAWGKAV</sequence>
<evidence type="ECO:0000313" key="3">
    <source>
        <dbReference type="Proteomes" id="UP000070501"/>
    </source>
</evidence>
<keyword evidence="3" id="KW-1185">Reference proteome</keyword>
<protein>
    <submittedName>
        <fullName evidence="2">Uncharacterized protein</fullName>
    </submittedName>
</protein>
<gene>
    <name evidence="2" type="ORF">Micbo1qcDRAFT_10019</name>
</gene>
<organism evidence="2 3">
    <name type="scientific">Microdochium bolleyi</name>
    <dbReference type="NCBI Taxonomy" id="196109"/>
    <lineage>
        <taxon>Eukaryota</taxon>
        <taxon>Fungi</taxon>
        <taxon>Dikarya</taxon>
        <taxon>Ascomycota</taxon>
        <taxon>Pezizomycotina</taxon>
        <taxon>Sordariomycetes</taxon>
        <taxon>Xylariomycetidae</taxon>
        <taxon>Xylariales</taxon>
        <taxon>Microdochiaceae</taxon>
        <taxon>Microdochium</taxon>
    </lineage>
</organism>
<dbReference type="Proteomes" id="UP000070501">
    <property type="component" value="Unassembled WGS sequence"/>
</dbReference>
<dbReference type="EMBL" id="KQ964254">
    <property type="protein sequence ID" value="KXJ89666.1"/>
    <property type="molecule type" value="Genomic_DNA"/>
</dbReference>